<proteinExistence type="predicted"/>
<comment type="subcellular location">
    <subcellularLocation>
        <location evidence="1">Membrane</location>
        <topology evidence="1">Multi-pass membrane protein</topology>
    </subcellularLocation>
</comment>
<accession>A0A1G9T3B1</accession>
<dbReference type="InterPro" id="IPR037185">
    <property type="entry name" value="EmrE-like"/>
</dbReference>
<feature type="transmembrane region" description="Helical" evidence="5">
    <location>
        <begin position="128"/>
        <end position="147"/>
    </location>
</feature>
<dbReference type="AlphaFoldDB" id="A0A1G9T3B1"/>
<evidence type="ECO:0000256" key="4">
    <source>
        <dbReference type="ARBA" id="ARBA00023136"/>
    </source>
</evidence>
<keyword evidence="8" id="KW-1185">Reference proteome</keyword>
<keyword evidence="4 5" id="KW-0472">Membrane</keyword>
<feature type="domain" description="EamA" evidence="6">
    <location>
        <begin position="16"/>
        <end position="147"/>
    </location>
</feature>
<evidence type="ECO:0000259" key="6">
    <source>
        <dbReference type="Pfam" id="PF00892"/>
    </source>
</evidence>
<keyword evidence="2 5" id="KW-0812">Transmembrane</keyword>
<evidence type="ECO:0000313" key="8">
    <source>
        <dbReference type="Proteomes" id="UP000199370"/>
    </source>
</evidence>
<dbReference type="RefSeq" id="WP_089731328.1">
    <property type="nucleotide sequence ID" value="NZ_FNIA01000002.1"/>
</dbReference>
<name>A0A1G9T3B1_9EURY</name>
<dbReference type="SUPFAM" id="SSF103481">
    <property type="entry name" value="Multidrug resistance efflux transporter EmrE"/>
    <property type="match status" value="2"/>
</dbReference>
<dbReference type="Proteomes" id="UP000199370">
    <property type="component" value="Unassembled WGS sequence"/>
</dbReference>
<feature type="transmembrane region" description="Helical" evidence="5">
    <location>
        <begin position="159"/>
        <end position="178"/>
    </location>
</feature>
<feature type="transmembrane region" description="Helical" evidence="5">
    <location>
        <begin position="263"/>
        <end position="295"/>
    </location>
</feature>
<dbReference type="InterPro" id="IPR000620">
    <property type="entry name" value="EamA_dom"/>
</dbReference>
<feature type="transmembrane region" description="Helical" evidence="5">
    <location>
        <begin position="74"/>
        <end position="94"/>
    </location>
</feature>
<dbReference type="GO" id="GO:0016020">
    <property type="term" value="C:membrane"/>
    <property type="evidence" value="ECO:0007669"/>
    <property type="project" value="UniProtKB-SubCell"/>
</dbReference>
<evidence type="ECO:0000256" key="1">
    <source>
        <dbReference type="ARBA" id="ARBA00004141"/>
    </source>
</evidence>
<feature type="transmembrane region" description="Helical" evidence="5">
    <location>
        <begin position="101"/>
        <end position="122"/>
    </location>
</feature>
<feature type="transmembrane region" description="Helical" evidence="5">
    <location>
        <begin position="42"/>
        <end position="62"/>
    </location>
</feature>
<keyword evidence="3 5" id="KW-1133">Transmembrane helix</keyword>
<dbReference type="InterPro" id="IPR050638">
    <property type="entry name" value="AA-Vitamin_Transporters"/>
</dbReference>
<evidence type="ECO:0000256" key="5">
    <source>
        <dbReference type="SAM" id="Phobius"/>
    </source>
</evidence>
<feature type="domain" description="EamA" evidence="6">
    <location>
        <begin position="161"/>
        <end position="295"/>
    </location>
</feature>
<gene>
    <name evidence="7" type="ORF">SAMN05192554_10286</name>
</gene>
<protein>
    <submittedName>
        <fullName evidence="7">Permease of the drug/metabolite transporter (DMT) superfamily</fullName>
    </submittedName>
</protein>
<dbReference type="OrthoDB" id="17861at2157"/>
<dbReference type="STRING" id="996166.SAMN05192554_10286"/>
<evidence type="ECO:0000256" key="2">
    <source>
        <dbReference type="ARBA" id="ARBA00022692"/>
    </source>
</evidence>
<feature type="transmembrane region" description="Helical" evidence="5">
    <location>
        <begin position="223"/>
        <end position="243"/>
    </location>
</feature>
<feature type="transmembrane region" description="Helical" evidence="5">
    <location>
        <begin position="193"/>
        <end position="211"/>
    </location>
</feature>
<dbReference type="Pfam" id="PF00892">
    <property type="entry name" value="EamA"/>
    <property type="match status" value="2"/>
</dbReference>
<evidence type="ECO:0000313" key="7">
    <source>
        <dbReference type="EMBL" id="SDM41565.1"/>
    </source>
</evidence>
<dbReference type="PANTHER" id="PTHR32322:SF2">
    <property type="entry name" value="EAMA DOMAIN-CONTAINING PROTEIN"/>
    <property type="match status" value="1"/>
</dbReference>
<dbReference type="EMBL" id="FNIA01000002">
    <property type="protein sequence ID" value="SDM41565.1"/>
    <property type="molecule type" value="Genomic_DNA"/>
</dbReference>
<reference evidence="7 8" key="1">
    <citation type="submission" date="2016-10" db="EMBL/GenBank/DDBJ databases">
        <authorList>
            <person name="de Groot N.N."/>
        </authorList>
    </citation>
    <scope>NUCLEOTIDE SEQUENCE [LARGE SCALE GENOMIC DNA]</scope>
    <source>
        <strain evidence="8">EB21,IBRC-M 10013,KCTC 4048</strain>
    </source>
</reference>
<evidence type="ECO:0000256" key="3">
    <source>
        <dbReference type="ARBA" id="ARBA00022989"/>
    </source>
</evidence>
<feature type="transmembrane region" description="Helical" evidence="5">
    <location>
        <begin position="16"/>
        <end position="35"/>
    </location>
</feature>
<sequence length="313" mass="32992">MLDAIQSKAVPDTSGLFVLLATLWGASFVAIEIGLHHFPPLLFAALRYDVAGVLVLAYAVWSVDRWRPRGRTEWLQTGVTALFVFAAYHALLYLGEQHVSGAVAAVVISLSPILTAGFGSALDVDDPLQPLGAVGFLVGIAGVFVVVQPEPGTALSSSFVGVLLVFCAGTSFALGSVLTRPLDTGLPVQTKQAWAMLVGAAMLHVGSAVRGESVLAIEWTGTAVASLAYLALASGVVAFLLYFELLERLGPTELNLVGYLEPVVATVVAWVVLGSVVDGTTLLGFVVIFAGFALIKRDLLHRLSVGRLARLRR</sequence>
<dbReference type="PANTHER" id="PTHR32322">
    <property type="entry name" value="INNER MEMBRANE TRANSPORTER"/>
    <property type="match status" value="1"/>
</dbReference>
<organism evidence="7 8">
    <name type="scientific">Haloarchaeobius iranensis</name>
    <dbReference type="NCBI Taxonomy" id="996166"/>
    <lineage>
        <taxon>Archaea</taxon>
        <taxon>Methanobacteriati</taxon>
        <taxon>Methanobacteriota</taxon>
        <taxon>Stenosarchaea group</taxon>
        <taxon>Halobacteria</taxon>
        <taxon>Halobacteriales</taxon>
        <taxon>Halorubellaceae</taxon>
        <taxon>Haloarchaeobius</taxon>
    </lineage>
</organism>